<dbReference type="InterPro" id="IPR059117">
    <property type="entry name" value="APS_kinase_dom"/>
</dbReference>
<comment type="pathway">
    <text evidence="4">Sulfur metabolism; hydrogen sulfide biosynthesis; sulfite from sulfate: step 2/3.</text>
</comment>
<dbReference type="PANTHER" id="PTHR42700:SF1">
    <property type="entry name" value="SULFATE ADENYLYLTRANSFERASE"/>
    <property type="match status" value="1"/>
</dbReference>
<sequence>MVHTPHVIWFTGLSGSGKTTLAFALKEALAASGIERIYHLDGDHLRQGINADLGFSLQDRDENLRRAAHIANLFWQEGYWVLASFITPLNSQQAMIRRVFPAERFLEVHLNTPLATCQQRDPKHLYAKTTAGEIFQMTGVQSPYEPPLAPELRLDTTVLDVEAALERLLTGISDYQLRCPTSPAG</sequence>
<evidence type="ECO:0000313" key="7">
    <source>
        <dbReference type="Proteomes" id="UP000755551"/>
    </source>
</evidence>
<keyword evidence="2 4" id="KW-0547">Nucleotide-binding</keyword>
<feature type="domain" description="APS kinase" evidence="5">
    <location>
        <begin position="5"/>
        <end position="155"/>
    </location>
</feature>
<comment type="catalytic activity">
    <reaction evidence="4">
        <text>adenosine 5'-phosphosulfate + ATP = 3'-phosphoadenylyl sulfate + ADP + H(+)</text>
        <dbReference type="Rhea" id="RHEA:24152"/>
        <dbReference type="ChEBI" id="CHEBI:15378"/>
        <dbReference type="ChEBI" id="CHEBI:30616"/>
        <dbReference type="ChEBI" id="CHEBI:58243"/>
        <dbReference type="ChEBI" id="CHEBI:58339"/>
        <dbReference type="ChEBI" id="CHEBI:456216"/>
        <dbReference type="EC" id="2.7.1.25"/>
    </reaction>
</comment>
<evidence type="ECO:0000256" key="1">
    <source>
        <dbReference type="ARBA" id="ARBA00022679"/>
    </source>
</evidence>
<keyword evidence="7" id="KW-1185">Reference proteome</keyword>
<accession>A0ABS6M975</accession>
<evidence type="ECO:0000256" key="4">
    <source>
        <dbReference type="RuleBase" id="RU004347"/>
    </source>
</evidence>
<evidence type="ECO:0000259" key="5">
    <source>
        <dbReference type="Pfam" id="PF01583"/>
    </source>
</evidence>
<dbReference type="CDD" id="cd02027">
    <property type="entry name" value="APSK"/>
    <property type="match status" value="1"/>
</dbReference>
<comment type="function">
    <text evidence="4">Catalyzes the synthesis of activated sulfate.</text>
</comment>
<dbReference type="NCBIfam" id="NF003013">
    <property type="entry name" value="PRK03846.1"/>
    <property type="match status" value="1"/>
</dbReference>
<dbReference type="InterPro" id="IPR002891">
    <property type="entry name" value="APS"/>
</dbReference>
<name>A0ABS6M975_9GAMM</name>
<dbReference type="RefSeq" id="WP_217333755.1">
    <property type="nucleotide sequence ID" value="NZ_JAHQZT010000003.1"/>
</dbReference>
<keyword evidence="3 4" id="KW-0067">ATP-binding</keyword>
<dbReference type="NCBIfam" id="TIGR00455">
    <property type="entry name" value="apsK"/>
    <property type="match status" value="1"/>
</dbReference>
<dbReference type="GO" id="GO:0004020">
    <property type="term" value="F:adenylylsulfate kinase activity"/>
    <property type="evidence" value="ECO:0007669"/>
    <property type="project" value="UniProtKB-EC"/>
</dbReference>
<gene>
    <name evidence="6" type="primary">cysC</name>
    <name evidence="6" type="ORF">KTN04_03110</name>
</gene>
<protein>
    <recommendedName>
        <fullName evidence="4">Adenylyl-sulfate kinase</fullName>
        <ecNumber evidence="4">2.7.1.25</ecNumber>
    </recommendedName>
</protein>
<dbReference type="EC" id="2.7.1.25" evidence="4"/>
<dbReference type="InterPro" id="IPR050512">
    <property type="entry name" value="Sulf_AdTrans/APS_kinase"/>
</dbReference>
<dbReference type="Proteomes" id="UP000755551">
    <property type="component" value="Unassembled WGS sequence"/>
</dbReference>
<dbReference type="PANTHER" id="PTHR42700">
    <property type="entry name" value="SULFATE ADENYLYLTRANSFERASE"/>
    <property type="match status" value="1"/>
</dbReference>
<evidence type="ECO:0000256" key="3">
    <source>
        <dbReference type="ARBA" id="ARBA00022840"/>
    </source>
</evidence>
<keyword evidence="1 4" id="KW-0808">Transferase</keyword>
<evidence type="ECO:0000256" key="2">
    <source>
        <dbReference type="ARBA" id="ARBA00022741"/>
    </source>
</evidence>
<keyword evidence="4 6" id="KW-0418">Kinase</keyword>
<proteinExistence type="inferred from homology"/>
<comment type="caution">
    <text evidence="6">The sequence shown here is derived from an EMBL/GenBank/DDBJ whole genome shotgun (WGS) entry which is preliminary data.</text>
</comment>
<dbReference type="EMBL" id="JAHQZT010000003">
    <property type="protein sequence ID" value="MBV0932327.1"/>
    <property type="molecule type" value="Genomic_DNA"/>
</dbReference>
<comment type="similarity">
    <text evidence="4">Belongs to the APS kinase family.</text>
</comment>
<evidence type="ECO:0000313" key="6">
    <source>
        <dbReference type="EMBL" id="MBV0932327.1"/>
    </source>
</evidence>
<reference evidence="6 7" key="1">
    <citation type="submission" date="2021-06" db="EMBL/GenBank/DDBJ databases">
        <title>Bacterium isolated from marine sediment.</title>
        <authorList>
            <person name="Zhu K.-L."/>
            <person name="Du Z.-J."/>
            <person name="Liang Q.-Y."/>
        </authorList>
    </citation>
    <scope>NUCLEOTIDE SEQUENCE [LARGE SCALE GENOMIC DNA]</scope>
    <source>
        <strain evidence="6 7">A346</strain>
    </source>
</reference>
<organism evidence="6 7">
    <name type="scientific">Marinobacterium weihaiense</name>
    <dbReference type="NCBI Taxonomy" id="2851016"/>
    <lineage>
        <taxon>Bacteria</taxon>
        <taxon>Pseudomonadati</taxon>
        <taxon>Pseudomonadota</taxon>
        <taxon>Gammaproteobacteria</taxon>
        <taxon>Oceanospirillales</taxon>
        <taxon>Oceanospirillaceae</taxon>
        <taxon>Marinobacterium</taxon>
    </lineage>
</organism>
<dbReference type="Pfam" id="PF01583">
    <property type="entry name" value="APS_kinase"/>
    <property type="match status" value="1"/>
</dbReference>